<sequence>MLKHFIAIIGALLLSAAVSIYAQTLDADALKSFSPSTIREAFEICRYVKLTAQQQIKLAEAIDAENAEFVRLVAADNGIMSVKTRNRMRKLRDSALATILDHEQLAQYYRGVYDAEANAEGISIADRLQKKYDLTDQNWKFIRIAFYKIGLESRVIRKLMADTPKKAEAAIARLREEQLKSIEEKGGIRVNPDMTVVYVREFKADALRKE</sequence>
<accession>A0ABV4CYB8</accession>
<proteinExistence type="predicted"/>
<evidence type="ECO:0000256" key="1">
    <source>
        <dbReference type="SAM" id="SignalP"/>
    </source>
</evidence>
<organism evidence="2 3">
    <name type="scientific">Heminiphilus faecis</name>
    <dbReference type="NCBI Taxonomy" id="2601703"/>
    <lineage>
        <taxon>Bacteria</taxon>
        <taxon>Pseudomonadati</taxon>
        <taxon>Bacteroidota</taxon>
        <taxon>Bacteroidia</taxon>
        <taxon>Bacteroidales</taxon>
        <taxon>Muribaculaceae</taxon>
        <taxon>Heminiphilus</taxon>
    </lineage>
</organism>
<comment type="caution">
    <text evidence="2">The sequence shown here is derived from an EMBL/GenBank/DDBJ whole genome shotgun (WGS) entry which is preliminary data.</text>
</comment>
<protein>
    <submittedName>
        <fullName evidence="2">Uncharacterized protein</fullName>
    </submittedName>
</protein>
<keyword evidence="3" id="KW-1185">Reference proteome</keyword>
<dbReference type="Proteomes" id="UP001565200">
    <property type="component" value="Unassembled WGS sequence"/>
</dbReference>
<evidence type="ECO:0000313" key="3">
    <source>
        <dbReference type="Proteomes" id="UP001565200"/>
    </source>
</evidence>
<name>A0ABV4CYB8_9BACT</name>
<feature type="chain" id="PRO_5046161597" evidence="1">
    <location>
        <begin position="23"/>
        <end position="210"/>
    </location>
</feature>
<keyword evidence="1" id="KW-0732">Signal</keyword>
<evidence type="ECO:0000313" key="2">
    <source>
        <dbReference type="EMBL" id="MEY8246405.1"/>
    </source>
</evidence>
<dbReference type="RefSeq" id="WP_369863844.1">
    <property type="nucleotide sequence ID" value="NZ_JBCLPP010000045.1"/>
</dbReference>
<reference evidence="2 3" key="1">
    <citation type="submission" date="2024-03" db="EMBL/GenBank/DDBJ databases">
        <title>Mouse gut bacterial collection (mGBC) of GemPharmatech.</title>
        <authorList>
            <person name="He Y."/>
            <person name="Dong L."/>
            <person name="Wu D."/>
            <person name="Gao X."/>
            <person name="Lin Z."/>
        </authorList>
    </citation>
    <scope>NUCLEOTIDE SEQUENCE [LARGE SCALE GENOMIC DNA]</scope>
    <source>
        <strain evidence="2 3">54-13</strain>
    </source>
</reference>
<gene>
    <name evidence="2" type="ORF">AAK873_12375</name>
</gene>
<feature type="signal peptide" evidence="1">
    <location>
        <begin position="1"/>
        <end position="22"/>
    </location>
</feature>
<dbReference type="EMBL" id="JBCLPP010000045">
    <property type="protein sequence ID" value="MEY8246405.1"/>
    <property type="molecule type" value="Genomic_DNA"/>
</dbReference>